<proteinExistence type="predicted"/>
<evidence type="ECO:0000313" key="1">
    <source>
        <dbReference type="EMBL" id="TDC79160.1"/>
    </source>
</evidence>
<protein>
    <submittedName>
        <fullName evidence="1">Uncharacterized protein</fullName>
    </submittedName>
</protein>
<comment type="caution">
    <text evidence="1">The sequence shown here is derived from an EMBL/GenBank/DDBJ whole genome shotgun (WGS) entry which is preliminary data.</text>
</comment>
<gene>
    <name evidence="1" type="ORF">E1283_03440</name>
</gene>
<dbReference type="OrthoDB" id="3458614at2"/>
<dbReference type="Proteomes" id="UP000295345">
    <property type="component" value="Unassembled WGS sequence"/>
</dbReference>
<keyword evidence="2" id="KW-1185">Reference proteome</keyword>
<accession>A0A4R4TMS4</accession>
<sequence>MGKLTLVVTCADRKVVAPTAALRARSLPPGTVGKRVTAWCERLDSSPRMHRLADLYRGDHWTQARRLCDAATKAGFTSADLWVASAGVGLQPVSAWAPAYAATYSARHADAVTASSEDSARWWGLLQQRAGCLTLPELGDDSSVLAVLSEPYARAMAAELRTLAAVGRDVLVVGGAEEVPGLHRVPADASLRRILGGTLTSLNVRMAASWLEHCQDGQLTSPATRDSWRLWAARVSTPERYDRKPMTDDQVMAFIRARLAAQPRLSRTRLLRELRDGGQACEQSRFAELYVRTAREYLATLGEP</sequence>
<dbReference type="EMBL" id="SMKI01000021">
    <property type="protein sequence ID" value="TDC79160.1"/>
    <property type="molecule type" value="Genomic_DNA"/>
</dbReference>
<organism evidence="1 2">
    <name type="scientific">Streptomyces hainanensis</name>
    <dbReference type="NCBI Taxonomy" id="402648"/>
    <lineage>
        <taxon>Bacteria</taxon>
        <taxon>Bacillati</taxon>
        <taxon>Actinomycetota</taxon>
        <taxon>Actinomycetes</taxon>
        <taxon>Kitasatosporales</taxon>
        <taxon>Streptomycetaceae</taxon>
        <taxon>Streptomyces</taxon>
    </lineage>
</organism>
<name>A0A4R4TMS4_9ACTN</name>
<reference evidence="1 2" key="1">
    <citation type="submission" date="2019-03" db="EMBL/GenBank/DDBJ databases">
        <title>Draft genome sequences of novel Actinobacteria.</title>
        <authorList>
            <person name="Sahin N."/>
            <person name="Ay H."/>
            <person name="Saygin H."/>
        </authorList>
    </citation>
    <scope>NUCLEOTIDE SEQUENCE [LARGE SCALE GENOMIC DNA]</scope>
    <source>
        <strain evidence="1 2">DSM 41900</strain>
    </source>
</reference>
<dbReference type="AlphaFoldDB" id="A0A4R4TMS4"/>
<evidence type="ECO:0000313" key="2">
    <source>
        <dbReference type="Proteomes" id="UP000295345"/>
    </source>
</evidence>